<protein>
    <recommendedName>
        <fullName evidence="3">Integrase, catalytic region, zinc finger, CCHC-type, peptidase aspartic, catalytic</fullName>
    </recommendedName>
</protein>
<evidence type="ECO:0008006" key="3">
    <source>
        <dbReference type="Google" id="ProtNLM"/>
    </source>
</evidence>
<comment type="caution">
    <text evidence="1">The sequence shown here is derived from an EMBL/GenBank/DDBJ whole genome shotgun (WGS) entry which is preliminary data.</text>
</comment>
<dbReference type="EMBL" id="BQNB010012484">
    <property type="protein sequence ID" value="GJT04129.1"/>
    <property type="molecule type" value="Genomic_DNA"/>
</dbReference>
<name>A0ABQ5AQ10_9ASTR</name>
<reference evidence="1" key="2">
    <citation type="submission" date="2022-01" db="EMBL/GenBank/DDBJ databases">
        <authorList>
            <person name="Yamashiro T."/>
            <person name="Shiraishi A."/>
            <person name="Satake H."/>
            <person name="Nakayama K."/>
        </authorList>
    </citation>
    <scope>NUCLEOTIDE SEQUENCE</scope>
</reference>
<keyword evidence="2" id="KW-1185">Reference proteome</keyword>
<dbReference type="Proteomes" id="UP001151760">
    <property type="component" value="Unassembled WGS sequence"/>
</dbReference>
<reference evidence="1" key="1">
    <citation type="journal article" date="2022" name="Int. J. Mol. Sci.">
        <title>Draft Genome of Tanacetum Coccineum: Genomic Comparison of Closely Related Tanacetum-Family Plants.</title>
        <authorList>
            <person name="Yamashiro T."/>
            <person name="Shiraishi A."/>
            <person name="Nakayama K."/>
            <person name="Satake H."/>
        </authorList>
    </citation>
    <scope>NUCLEOTIDE SEQUENCE</scope>
</reference>
<organism evidence="1 2">
    <name type="scientific">Tanacetum coccineum</name>
    <dbReference type="NCBI Taxonomy" id="301880"/>
    <lineage>
        <taxon>Eukaryota</taxon>
        <taxon>Viridiplantae</taxon>
        <taxon>Streptophyta</taxon>
        <taxon>Embryophyta</taxon>
        <taxon>Tracheophyta</taxon>
        <taxon>Spermatophyta</taxon>
        <taxon>Magnoliopsida</taxon>
        <taxon>eudicotyledons</taxon>
        <taxon>Gunneridae</taxon>
        <taxon>Pentapetalae</taxon>
        <taxon>asterids</taxon>
        <taxon>campanulids</taxon>
        <taxon>Asterales</taxon>
        <taxon>Asteraceae</taxon>
        <taxon>Asteroideae</taxon>
        <taxon>Anthemideae</taxon>
        <taxon>Anthemidinae</taxon>
        <taxon>Tanacetum</taxon>
    </lineage>
</organism>
<proteinExistence type="predicted"/>
<sequence length="558" mass="64187">MKVPYIYLSPEDKDRYNADIRATNILFQGLPKDIYTLVNHYTDAKDIWDNVKMLLEGFELTKEDRESQLMQLNSKFVNNMLPEWGRFVTAVKLNRELRDSNYDQLYAYLKQHEAHANENKMMLERFTQPNVDPLTLMSNVSHQQPHCKELHSYQATTELRILQRQDVANASTGEWVALDEEQLLFIAGGQDNVVDDDVDEQPVQDLALNVDNVFQDDDCDAFNSNVDEAPTAQTMFMANLSSADLVYDEASPSYDSYILSEVPDHDNYLDAVCEHHEVHVMHDDVQSNHVVDSHVDHTSDSDMIPYDQYVKDNALSVVQSNVSFVPNDAYMMIINEMHEQSAQNDSVNTQNKVVNASLTVELATYKGQVELYERRAKFELTKRQQKIKEQLRIVITDRNIKEENLKKELHSVKMQLSSTINHNKAMKKVAIGYKNPLCLTRAKQVQPALYNGHEIIKTNHVPAIVHNKEDTLEIAETTKKLMNEKIKDQVCVKQRELEAEVDQNVVNRKHDEIERKNLLVANDNLVADCLSKEVFYIATNSELTVSRFTEMHDAHTVV</sequence>
<evidence type="ECO:0000313" key="1">
    <source>
        <dbReference type="EMBL" id="GJT04129.1"/>
    </source>
</evidence>
<evidence type="ECO:0000313" key="2">
    <source>
        <dbReference type="Proteomes" id="UP001151760"/>
    </source>
</evidence>
<gene>
    <name evidence="1" type="ORF">Tco_0838591</name>
</gene>
<accession>A0ABQ5AQ10</accession>